<keyword evidence="2" id="KW-1185">Reference proteome</keyword>
<dbReference type="GeneID" id="81442819"/>
<name>A0A9W9UVP9_9EURO</name>
<sequence>MILLAFKLAGGGKIPRWKDGETVQFAAYAGGYPTRDHALLAAYKLNDAANRWNDLGLRVKFKWVSRLEEAAFVLAYGGNGGSTIARAFEPNTNDLNTLFVYQKAFEPGIINSMYNVFLHELGHVLGLRHEFAPEKEGSDPSVQIGPRNPLSVMSYTFPPQIQPSDETSTRVFYDLPEGIYQGLQVLHVIPDN</sequence>
<reference evidence="1" key="1">
    <citation type="submission" date="2022-11" db="EMBL/GenBank/DDBJ databases">
        <authorList>
            <person name="Petersen C."/>
        </authorList>
    </citation>
    <scope>NUCLEOTIDE SEQUENCE</scope>
    <source>
        <strain evidence="1">IBT 29864</strain>
    </source>
</reference>
<protein>
    <submittedName>
        <fullName evidence="1">Catalytic domain-containingprotein</fullName>
    </submittedName>
</protein>
<dbReference type="SUPFAM" id="SSF55486">
    <property type="entry name" value="Metalloproteases ('zincins'), catalytic domain"/>
    <property type="match status" value="1"/>
</dbReference>
<dbReference type="InterPro" id="IPR024079">
    <property type="entry name" value="MetalloPept_cat_dom_sf"/>
</dbReference>
<dbReference type="Proteomes" id="UP001147782">
    <property type="component" value="Unassembled WGS sequence"/>
</dbReference>
<proteinExistence type="predicted"/>
<evidence type="ECO:0000313" key="1">
    <source>
        <dbReference type="EMBL" id="KAJ5358314.1"/>
    </source>
</evidence>
<gene>
    <name evidence="1" type="ORF">N7496_010727</name>
</gene>
<dbReference type="AlphaFoldDB" id="A0A9W9UVP9"/>
<evidence type="ECO:0000313" key="2">
    <source>
        <dbReference type="Proteomes" id="UP001147782"/>
    </source>
</evidence>
<accession>A0A9W9UVP9</accession>
<dbReference type="EMBL" id="JAPZBS010000009">
    <property type="protein sequence ID" value="KAJ5358314.1"/>
    <property type="molecule type" value="Genomic_DNA"/>
</dbReference>
<reference evidence="1" key="2">
    <citation type="journal article" date="2023" name="IMA Fungus">
        <title>Comparative genomic study of the Penicillium genus elucidates a diverse pangenome and 15 lateral gene transfer events.</title>
        <authorList>
            <person name="Petersen C."/>
            <person name="Sorensen T."/>
            <person name="Nielsen M.R."/>
            <person name="Sondergaard T.E."/>
            <person name="Sorensen J.L."/>
            <person name="Fitzpatrick D.A."/>
            <person name="Frisvad J.C."/>
            <person name="Nielsen K.L."/>
        </authorList>
    </citation>
    <scope>NUCLEOTIDE SEQUENCE</scope>
    <source>
        <strain evidence="1">IBT 29864</strain>
    </source>
</reference>
<organism evidence="1 2">
    <name type="scientific">Penicillium cataractarum</name>
    <dbReference type="NCBI Taxonomy" id="2100454"/>
    <lineage>
        <taxon>Eukaryota</taxon>
        <taxon>Fungi</taxon>
        <taxon>Dikarya</taxon>
        <taxon>Ascomycota</taxon>
        <taxon>Pezizomycotina</taxon>
        <taxon>Eurotiomycetes</taxon>
        <taxon>Eurotiomycetidae</taxon>
        <taxon>Eurotiales</taxon>
        <taxon>Aspergillaceae</taxon>
        <taxon>Penicillium</taxon>
    </lineage>
</organism>
<dbReference type="Pfam" id="PF13688">
    <property type="entry name" value="Reprolysin_5"/>
    <property type="match status" value="1"/>
</dbReference>
<dbReference type="Gene3D" id="3.40.390.10">
    <property type="entry name" value="Collagenase (Catalytic Domain)"/>
    <property type="match status" value="1"/>
</dbReference>
<dbReference type="GO" id="GO:0008237">
    <property type="term" value="F:metallopeptidase activity"/>
    <property type="evidence" value="ECO:0007669"/>
    <property type="project" value="InterPro"/>
</dbReference>
<dbReference type="OrthoDB" id="406838at2759"/>
<dbReference type="RefSeq" id="XP_056549600.1">
    <property type="nucleotide sequence ID" value="XM_056703640.1"/>
</dbReference>
<comment type="caution">
    <text evidence="1">The sequence shown here is derived from an EMBL/GenBank/DDBJ whole genome shotgun (WGS) entry which is preliminary data.</text>
</comment>